<protein>
    <submittedName>
        <fullName evidence="10">Rieske 2Fe-2S domain-containing protein</fullName>
    </submittedName>
</protein>
<dbReference type="CDD" id="cd03467">
    <property type="entry name" value="Rieske"/>
    <property type="match status" value="1"/>
</dbReference>
<keyword evidence="4" id="KW-0411">Iron-sulfur</keyword>
<dbReference type="InterPro" id="IPR014349">
    <property type="entry name" value="Rieske_Fe-S_prot"/>
</dbReference>
<dbReference type="InterPro" id="IPR036922">
    <property type="entry name" value="Rieske_2Fe-2S_sf"/>
</dbReference>
<comment type="cofactor">
    <cofactor evidence="6">
        <name>[2Fe-2S] cluster</name>
        <dbReference type="ChEBI" id="CHEBI:190135"/>
    </cofactor>
</comment>
<evidence type="ECO:0000256" key="4">
    <source>
        <dbReference type="ARBA" id="ARBA00023014"/>
    </source>
</evidence>
<sequence>MAVNLKRSSGEDSNGGKTSRRKMLGWLTGAGLFGSAGLSAVSNFVFIKPRATYGQPQRFSVGKPEDYPSGARAILAPRGICIIREGSKLAAISITCTHLGCTVGAADTGFACPCHGSRFDQDGNVTGGPAPRPLPWFQITLAPNGEIEVDKDIEVTPGSYLTL</sequence>
<keyword evidence="8" id="KW-0472">Membrane</keyword>
<dbReference type="PANTHER" id="PTHR10134">
    <property type="entry name" value="CYTOCHROME B-C1 COMPLEX SUBUNIT RIESKE, MITOCHONDRIAL"/>
    <property type="match status" value="1"/>
</dbReference>
<evidence type="ECO:0000256" key="6">
    <source>
        <dbReference type="ARBA" id="ARBA00034078"/>
    </source>
</evidence>
<keyword evidence="8" id="KW-0812">Transmembrane</keyword>
<gene>
    <name evidence="10" type="ORF">IPN91_12200</name>
</gene>
<dbReference type="InterPro" id="IPR005805">
    <property type="entry name" value="Rieske_Fe-S_prot_C"/>
</dbReference>
<evidence type="ECO:0000256" key="1">
    <source>
        <dbReference type="ARBA" id="ARBA00022714"/>
    </source>
</evidence>
<dbReference type="EMBL" id="JADKCH010000017">
    <property type="protein sequence ID" value="MBK8573374.1"/>
    <property type="molecule type" value="Genomic_DNA"/>
</dbReference>
<keyword evidence="5" id="KW-1015">Disulfide bond</keyword>
<proteinExistence type="predicted"/>
<dbReference type="InterPro" id="IPR017941">
    <property type="entry name" value="Rieske_2Fe-2S"/>
</dbReference>
<evidence type="ECO:0000256" key="7">
    <source>
        <dbReference type="SAM" id="MobiDB-lite"/>
    </source>
</evidence>
<reference evidence="10 11" key="1">
    <citation type="submission" date="2020-10" db="EMBL/GenBank/DDBJ databases">
        <title>Connecting structure to function with the recovery of over 1000 high-quality activated sludge metagenome-assembled genomes encoding full-length rRNA genes using long-read sequencing.</title>
        <authorList>
            <person name="Singleton C.M."/>
            <person name="Petriglieri F."/>
            <person name="Kristensen J.M."/>
            <person name="Kirkegaard R.H."/>
            <person name="Michaelsen T.Y."/>
            <person name="Andersen M.H."/>
            <person name="Karst S.M."/>
            <person name="Dueholm M.S."/>
            <person name="Nielsen P.H."/>
            <person name="Albertsen M."/>
        </authorList>
    </citation>
    <scope>NUCLEOTIDE SEQUENCE [LARGE SCALE GENOMIC DNA]</scope>
    <source>
        <strain evidence="10">OdNE_18-Q3-R46-58_MAXAC.008</strain>
    </source>
</reference>
<evidence type="ECO:0000256" key="5">
    <source>
        <dbReference type="ARBA" id="ARBA00023157"/>
    </source>
</evidence>
<keyword evidence="8" id="KW-1133">Transmembrane helix</keyword>
<keyword evidence="3" id="KW-0408">Iron</keyword>
<dbReference type="GO" id="GO:0046872">
    <property type="term" value="F:metal ion binding"/>
    <property type="evidence" value="ECO:0007669"/>
    <property type="project" value="UniProtKB-KW"/>
</dbReference>
<dbReference type="GO" id="GO:0016020">
    <property type="term" value="C:membrane"/>
    <property type="evidence" value="ECO:0007669"/>
    <property type="project" value="InterPro"/>
</dbReference>
<feature type="domain" description="Rieske" evidence="9">
    <location>
        <begin position="54"/>
        <end position="135"/>
    </location>
</feature>
<dbReference type="GO" id="GO:0051537">
    <property type="term" value="F:2 iron, 2 sulfur cluster binding"/>
    <property type="evidence" value="ECO:0007669"/>
    <property type="project" value="UniProtKB-KW"/>
</dbReference>
<keyword evidence="2" id="KW-0479">Metal-binding</keyword>
<feature type="transmembrane region" description="Helical" evidence="8">
    <location>
        <begin position="24"/>
        <end position="47"/>
    </location>
</feature>
<dbReference type="AlphaFoldDB" id="A0A936F3C9"/>
<evidence type="ECO:0000256" key="8">
    <source>
        <dbReference type="SAM" id="Phobius"/>
    </source>
</evidence>
<evidence type="ECO:0000256" key="2">
    <source>
        <dbReference type="ARBA" id="ARBA00022723"/>
    </source>
</evidence>
<dbReference type="Gene3D" id="2.102.10.10">
    <property type="entry name" value="Rieske [2Fe-2S] iron-sulphur domain"/>
    <property type="match status" value="1"/>
</dbReference>
<comment type="caution">
    <text evidence="10">The sequence shown here is derived from an EMBL/GenBank/DDBJ whole genome shotgun (WGS) entry which is preliminary data.</text>
</comment>
<name>A0A936F3C9_9BACT</name>
<organism evidence="10 11">
    <name type="scientific">Candidatus Geothrix odensensis</name>
    <dbReference type="NCBI Taxonomy" id="2954440"/>
    <lineage>
        <taxon>Bacteria</taxon>
        <taxon>Pseudomonadati</taxon>
        <taxon>Acidobacteriota</taxon>
        <taxon>Holophagae</taxon>
        <taxon>Holophagales</taxon>
        <taxon>Holophagaceae</taxon>
        <taxon>Geothrix</taxon>
    </lineage>
</organism>
<evidence type="ECO:0000313" key="11">
    <source>
        <dbReference type="Proteomes" id="UP000709959"/>
    </source>
</evidence>
<keyword evidence="1" id="KW-0001">2Fe-2S</keyword>
<dbReference type="Proteomes" id="UP000709959">
    <property type="component" value="Unassembled WGS sequence"/>
</dbReference>
<evidence type="ECO:0000256" key="3">
    <source>
        <dbReference type="ARBA" id="ARBA00023004"/>
    </source>
</evidence>
<dbReference type="SUPFAM" id="SSF50022">
    <property type="entry name" value="ISP domain"/>
    <property type="match status" value="1"/>
</dbReference>
<feature type="region of interest" description="Disordered" evidence="7">
    <location>
        <begin position="1"/>
        <end position="20"/>
    </location>
</feature>
<dbReference type="PRINTS" id="PR00162">
    <property type="entry name" value="RIESKE"/>
</dbReference>
<evidence type="ECO:0000313" key="10">
    <source>
        <dbReference type="EMBL" id="MBK8573374.1"/>
    </source>
</evidence>
<dbReference type="Pfam" id="PF00355">
    <property type="entry name" value="Rieske"/>
    <property type="match status" value="1"/>
</dbReference>
<evidence type="ECO:0000259" key="9">
    <source>
        <dbReference type="PROSITE" id="PS51296"/>
    </source>
</evidence>
<accession>A0A936F3C9</accession>
<dbReference type="PROSITE" id="PS51296">
    <property type="entry name" value="RIESKE"/>
    <property type="match status" value="1"/>
</dbReference>